<feature type="domain" description="GP-PDE" evidence="1">
    <location>
        <begin position="6"/>
        <end position="237"/>
    </location>
</feature>
<keyword evidence="2" id="KW-0378">Hydrolase</keyword>
<protein>
    <submittedName>
        <fullName evidence="2">Glycerophosphodiester phosphodiesterase</fullName>
        <ecNumber evidence="2">3.1.4.46</ecNumber>
    </submittedName>
</protein>
<dbReference type="NCBIfam" id="NF006989">
    <property type="entry name" value="PRK09454.1"/>
    <property type="match status" value="1"/>
</dbReference>
<dbReference type="PANTHER" id="PTHR46211">
    <property type="entry name" value="GLYCEROPHOSPHORYL DIESTER PHOSPHODIESTERASE"/>
    <property type="match status" value="1"/>
</dbReference>
<gene>
    <name evidence="2" type="primary">ugpQ</name>
    <name evidence="2" type="ORF">IPN75_01730</name>
</gene>
<organism evidence="2 3">
    <name type="scientific">Candidatus Dechloromonas phosphorivorans</name>
    <dbReference type="NCBI Taxonomy" id="2899244"/>
    <lineage>
        <taxon>Bacteria</taxon>
        <taxon>Pseudomonadati</taxon>
        <taxon>Pseudomonadota</taxon>
        <taxon>Betaproteobacteria</taxon>
        <taxon>Rhodocyclales</taxon>
        <taxon>Azonexaceae</taxon>
        <taxon>Dechloromonas</taxon>
    </lineage>
</organism>
<proteinExistence type="predicted"/>
<dbReference type="Gene3D" id="3.20.20.190">
    <property type="entry name" value="Phosphatidylinositol (PI) phosphodiesterase"/>
    <property type="match status" value="1"/>
</dbReference>
<accession>A0A9D7QJZ7</accession>
<dbReference type="InterPro" id="IPR030395">
    <property type="entry name" value="GP_PDE_dom"/>
</dbReference>
<evidence type="ECO:0000259" key="1">
    <source>
        <dbReference type="PROSITE" id="PS51704"/>
    </source>
</evidence>
<sequence>MPFPLPRWIAHRGGGSLAPENTLAGIRVAARLGFKAVEFDVMLSGDGTPVLIHDETLERTTNGAGRVCDTPDSVLFSLDAGHGGRIPRFAEAAALCREHGLLANVEIKPAAGHELATAAVVSRLTADLWRGAVVQPLLSSFSLEALEVARDLAPEICRGVLFEAPPPDWRAEVHRLRAISLHCDANLLRDEVLAEARAHDIPVLCYTVNAPEQAEMLFARGVSALFTDRLDLFLQIHCPPRPAKAGFSFRITGFESSASEAFRP</sequence>
<evidence type="ECO:0000313" key="3">
    <source>
        <dbReference type="Proteomes" id="UP000808146"/>
    </source>
</evidence>
<dbReference type="PROSITE" id="PS51704">
    <property type="entry name" value="GP_PDE"/>
    <property type="match status" value="1"/>
</dbReference>
<evidence type="ECO:0000313" key="2">
    <source>
        <dbReference type="EMBL" id="MBK8889173.1"/>
    </source>
</evidence>
<dbReference type="GO" id="GO:0008889">
    <property type="term" value="F:glycerophosphodiester phosphodiesterase activity"/>
    <property type="evidence" value="ECO:0007669"/>
    <property type="project" value="UniProtKB-EC"/>
</dbReference>
<dbReference type="SUPFAM" id="SSF51695">
    <property type="entry name" value="PLC-like phosphodiesterases"/>
    <property type="match status" value="1"/>
</dbReference>
<dbReference type="GO" id="GO:0006629">
    <property type="term" value="P:lipid metabolic process"/>
    <property type="evidence" value="ECO:0007669"/>
    <property type="project" value="InterPro"/>
</dbReference>
<dbReference type="EC" id="3.1.4.46" evidence="2"/>
<dbReference type="PANTHER" id="PTHR46211:SF1">
    <property type="entry name" value="GLYCEROPHOSPHODIESTER PHOSPHODIESTERASE, CYTOPLASMIC"/>
    <property type="match status" value="1"/>
</dbReference>
<comment type="caution">
    <text evidence="2">The sequence shown here is derived from an EMBL/GenBank/DDBJ whole genome shotgun (WGS) entry which is preliminary data.</text>
</comment>
<dbReference type="AlphaFoldDB" id="A0A9D7QJZ7"/>
<reference evidence="2" key="1">
    <citation type="submission" date="2020-10" db="EMBL/GenBank/DDBJ databases">
        <title>Connecting structure to function with the recovery of over 1000 high-quality activated sludge metagenome-assembled genomes encoding full-length rRNA genes using long-read sequencing.</title>
        <authorList>
            <person name="Singleton C.M."/>
            <person name="Petriglieri F."/>
            <person name="Kristensen J.M."/>
            <person name="Kirkegaard R.H."/>
            <person name="Michaelsen T.Y."/>
            <person name="Andersen M.H."/>
            <person name="Karst S.M."/>
            <person name="Dueholm M.S."/>
            <person name="Nielsen P.H."/>
            <person name="Albertsen M."/>
        </authorList>
    </citation>
    <scope>NUCLEOTIDE SEQUENCE</scope>
    <source>
        <strain evidence="2">OdNE_18-Q3-R46-58_BAT3C.305</strain>
    </source>
</reference>
<dbReference type="EMBL" id="JADKBR010000001">
    <property type="protein sequence ID" value="MBK8889173.1"/>
    <property type="molecule type" value="Genomic_DNA"/>
</dbReference>
<dbReference type="Proteomes" id="UP000808146">
    <property type="component" value="Unassembled WGS sequence"/>
</dbReference>
<dbReference type="Pfam" id="PF03009">
    <property type="entry name" value="GDPD"/>
    <property type="match status" value="1"/>
</dbReference>
<dbReference type="InterPro" id="IPR017946">
    <property type="entry name" value="PLC-like_Pdiesterase_TIM-brl"/>
</dbReference>
<name>A0A9D7QJZ7_9RHOO</name>